<protein>
    <submittedName>
        <fullName evidence="2">Uncharacterized protein</fullName>
    </submittedName>
</protein>
<feature type="non-terminal residue" evidence="2">
    <location>
        <position position="105"/>
    </location>
</feature>
<reference evidence="2 3" key="1">
    <citation type="submission" date="2024-05" db="EMBL/GenBank/DDBJ databases">
        <authorList>
            <person name="Wallberg A."/>
        </authorList>
    </citation>
    <scope>NUCLEOTIDE SEQUENCE [LARGE SCALE GENOMIC DNA]</scope>
</reference>
<evidence type="ECO:0000313" key="2">
    <source>
        <dbReference type="EMBL" id="CAL4102312.1"/>
    </source>
</evidence>
<dbReference type="EMBL" id="CAXKWB010011814">
    <property type="protein sequence ID" value="CAL4102312.1"/>
    <property type="molecule type" value="Genomic_DNA"/>
</dbReference>
<feature type="compositionally biased region" description="Basic and acidic residues" evidence="1">
    <location>
        <begin position="31"/>
        <end position="45"/>
    </location>
</feature>
<evidence type="ECO:0000256" key="1">
    <source>
        <dbReference type="SAM" id="MobiDB-lite"/>
    </source>
</evidence>
<evidence type="ECO:0000313" key="3">
    <source>
        <dbReference type="Proteomes" id="UP001497623"/>
    </source>
</evidence>
<feature type="compositionally biased region" description="Basic and acidic residues" evidence="1">
    <location>
        <begin position="11"/>
        <end position="21"/>
    </location>
</feature>
<feature type="region of interest" description="Disordered" evidence="1">
    <location>
        <begin position="81"/>
        <end position="105"/>
    </location>
</feature>
<keyword evidence="3" id="KW-1185">Reference proteome</keyword>
<dbReference type="Proteomes" id="UP001497623">
    <property type="component" value="Unassembled WGS sequence"/>
</dbReference>
<feature type="region of interest" description="Disordered" evidence="1">
    <location>
        <begin position="1"/>
        <end position="45"/>
    </location>
</feature>
<feature type="compositionally biased region" description="Basic and acidic residues" evidence="1">
    <location>
        <begin position="92"/>
        <end position="105"/>
    </location>
</feature>
<accession>A0AAV2QUT8</accession>
<gene>
    <name evidence="2" type="ORF">MNOR_LOCUS17286</name>
</gene>
<proteinExistence type="predicted"/>
<sequence length="105" mass="12663">MALKNNPAFKFFKEETKKPEPPKLIQPKPKKSLEEPCRRPSLDKHTEELLFQNFLELEKVKRRGSHLTEIEHLENIERFQNLREEKEEEEKAYEKRSNTKEDEGE</sequence>
<dbReference type="AlphaFoldDB" id="A0AAV2QUT8"/>
<name>A0AAV2QUT8_MEGNR</name>
<comment type="caution">
    <text evidence="2">The sequence shown here is derived from an EMBL/GenBank/DDBJ whole genome shotgun (WGS) entry which is preliminary data.</text>
</comment>
<organism evidence="2 3">
    <name type="scientific">Meganyctiphanes norvegica</name>
    <name type="common">Northern krill</name>
    <name type="synonym">Thysanopoda norvegica</name>
    <dbReference type="NCBI Taxonomy" id="48144"/>
    <lineage>
        <taxon>Eukaryota</taxon>
        <taxon>Metazoa</taxon>
        <taxon>Ecdysozoa</taxon>
        <taxon>Arthropoda</taxon>
        <taxon>Crustacea</taxon>
        <taxon>Multicrustacea</taxon>
        <taxon>Malacostraca</taxon>
        <taxon>Eumalacostraca</taxon>
        <taxon>Eucarida</taxon>
        <taxon>Euphausiacea</taxon>
        <taxon>Euphausiidae</taxon>
        <taxon>Meganyctiphanes</taxon>
    </lineage>
</organism>